<evidence type="ECO:0000256" key="5">
    <source>
        <dbReference type="ARBA" id="ARBA00022989"/>
    </source>
</evidence>
<keyword evidence="4" id="KW-0812">Transmembrane</keyword>
<accession>A0A7S3XSP2</accession>
<dbReference type="InterPro" id="IPR044669">
    <property type="entry name" value="YneE/VCCN1/2-like"/>
</dbReference>
<keyword evidence="5" id="KW-1133">Transmembrane helix</keyword>
<proteinExistence type="predicted"/>
<protein>
    <submittedName>
        <fullName evidence="10">Uncharacterized protein</fullName>
    </submittedName>
</protein>
<evidence type="ECO:0000256" key="2">
    <source>
        <dbReference type="ARBA" id="ARBA00022448"/>
    </source>
</evidence>
<name>A0A7S3XSP2_HETAK</name>
<evidence type="ECO:0000256" key="7">
    <source>
        <dbReference type="ARBA" id="ARBA00023136"/>
    </source>
</evidence>
<gene>
    <name evidence="10" type="ORF">HAKA00212_LOCUS9972</name>
</gene>
<evidence type="ECO:0000256" key="9">
    <source>
        <dbReference type="SAM" id="SignalP"/>
    </source>
</evidence>
<dbReference type="GO" id="GO:0005886">
    <property type="term" value="C:plasma membrane"/>
    <property type="evidence" value="ECO:0007669"/>
    <property type="project" value="UniProtKB-SubCell"/>
</dbReference>
<evidence type="ECO:0000256" key="8">
    <source>
        <dbReference type="SAM" id="MobiDB-lite"/>
    </source>
</evidence>
<evidence type="ECO:0000256" key="1">
    <source>
        <dbReference type="ARBA" id="ARBA00004651"/>
    </source>
</evidence>
<organism evidence="10">
    <name type="scientific">Heterosigma akashiwo</name>
    <name type="common">Chromophytic alga</name>
    <name type="synonym">Heterosigma carterae</name>
    <dbReference type="NCBI Taxonomy" id="2829"/>
    <lineage>
        <taxon>Eukaryota</taxon>
        <taxon>Sar</taxon>
        <taxon>Stramenopiles</taxon>
        <taxon>Ochrophyta</taxon>
        <taxon>Raphidophyceae</taxon>
        <taxon>Chattonellales</taxon>
        <taxon>Chattonellaceae</taxon>
        <taxon>Heterosigma</taxon>
    </lineage>
</organism>
<keyword evidence="9" id="KW-0732">Signal</keyword>
<evidence type="ECO:0000313" key="10">
    <source>
        <dbReference type="EMBL" id="CAE0631270.1"/>
    </source>
</evidence>
<feature type="signal peptide" evidence="9">
    <location>
        <begin position="1"/>
        <end position="21"/>
    </location>
</feature>
<keyword evidence="6" id="KW-0406">Ion transport</keyword>
<feature type="chain" id="PRO_5030532782" evidence="9">
    <location>
        <begin position="22"/>
        <end position="548"/>
    </location>
</feature>
<keyword evidence="3" id="KW-1003">Cell membrane</keyword>
<feature type="region of interest" description="Disordered" evidence="8">
    <location>
        <begin position="458"/>
        <end position="478"/>
    </location>
</feature>
<comment type="subcellular location">
    <subcellularLocation>
        <location evidence="1">Cell membrane</location>
        <topology evidence="1">Multi-pass membrane protein</topology>
    </subcellularLocation>
</comment>
<dbReference type="GO" id="GO:0005254">
    <property type="term" value="F:chloride channel activity"/>
    <property type="evidence" value="ECO:0007669"/>
    <property type="project" value="InterPro"/>
</dbReference>
<evidence type="ECO:0000256" key="4">
    <source>
        <dbReference type="ARBA" id="ARBA00022692"/>
    </source>
</evidence>
<evidence type="ECO:0000256" key="6">
    <source>
        <dbReference type="ARBA" id="ARBA00023065"/>
    </source>
</evidence>
<dbReference type="Pfam" id="PF25539">
    <property type="entry name" value="Bestrophin_2"/>
    <property type="match status" value="1"/>
</dbReference>
<evidence type="ECO:0000256" key="3">
    <source>
        <dbReference type="ARBA" id="ARBA00022475"/>
    </source>
</evidence>
<dbReference type="PANTHER" id="PTHR33281">
    <property type="entry name" value="UPF0187 PROTEIN YNEE"/>
    <property type="match status" value="1"/>
</dbReference>
<keyword evidence="2" id="KW-0813">Transport</keyword>
<keyword evidence="7" id="KW-0472">Membrane</keyword>
<sequence length="548" mass="61254">MQIAVSLLCLYCLFFSQFCNAFSGSPGKPSASRLISRTICRSSVVVDEGANPSLAKLKSKYRKRVLLNPYFDIDSYKEEERKTRRVVFDHKDWRRHRSARRRFRSVTSIFDSGTLRGLRNEVLVVTVSSILVCGWNTISSRAAAAGLPPRLLAGRALALGPAPFNYSSACLALLLTLRTNSSYARWAEARAIWERTYTRLMDFVRMALTYAERPTGVSQAAFGAQKRAAALYAVAYVHAQKAHFREPTAAEEGALRAELSALLGVEEADRILRATHRPCAVIQDLSAIVRGLRLADMQRQALDAQVSAMCDTVGACERIFKTPVPLVYTRHTARFLMGWLLFLPLALAPAMGPAGSAAQWLTVPASAAVAFFLSGVEEIGVQLEEPFGVLPLEAYCADVRRAADQLIASLFVRVATMFLCSETIWLMTELYLTTVIRDARWLLTQTARLPLLLMKLRQPAPPQPAGKQRSPQPARKRKKRIIVEAERNLLCTKKYHSSASKWWLRKHNCHLSNNSYIIILRTMMMVLYNNIHTKGKTDDQALFIISSG</sequence>
<dbReference type="PANTHER" id="PTHR33281:SF19">
    <property type="entry name" value="VOLTAGE-DEPENDENT ANION CHANNEL-FORMING PROTEIN YNEE"/>
    <property type="match status" value="1"/>
</dbReference>
<dbReference type="EMBL" id="HBIU01021266">
    <property type="protein sequence ID" value="CAE0631270.1"/>
    <property type="molecule type" value="Transcribed_RNA"/>
</dbReference>
<reference evidence="10" key="1">
    <citation type="submission" date="2021-01" db="EMBL/GenBank/DDBJ databases">
        <authorList>
            <person name="Corre E."/>
            <person name="Pelletier E."/>
            <person name="Niang G."/>
            <person name="Scheremetjew M."/>
            <person name="Finn R."/>
            <person name="Kale V."/>
            <person name="Holt S."/>
            <person name="Cochrane G."/>
            <person name="Meng A."/>
            <person name="Brown T."/>
            <person name="Cohen L."/>
        </authorList>
    </citation>
    <scope>NUCLEOTIDE SEQUENCE</scope>
    <source>
        <strain evidence="10">CCMP3107</strain>
    </source>
</reference>
<dbReference type="AlphaFoldDB" id="A0A7S3XSP2"/>